<dbReference type="InterPro" id="IPR050765">
    <property type="entry name" value="Riboflavin_Biosynth_HTPR"/>
</dbReference>
<sequence>MRRLVVTEFVSLDGVVEEPSWTLPYWNDEIAAFKAEETSASDALLLGRVTYEGFAAAWPKREGDGAEYFNGVRKYVVSRTLKEPLEWNNSTLVGGDPVEEIAGLKRQEGADITVHGSPTLVRTLMRHGLVDRYRLLVYPLVLGVGKRLFDEGVLATLRLLESRTLGPEVVALVYEPVRG</sequence>
<dbReference type="SUPFAM" id="SSF53597">
    <property type="entry name" value="Dihydrofolate reductase-like"/>
    <property type="match status" value="1"/>
</dbReference>
<dbReference type="EMBL" id="AP019791">
    <property type="protein sequence ID" value="BBL79671.1"/>
    <property type="molecule type" value="Genomic_DNA"/>
</dbReference>
<dbReference type="RefSeq" id="WP_143527683.1">
    <property type="nucleotide sequence ID" value="NZ_AP019791.1"/>
</dbReference>
<dbReference type="Gene3D" id="3.40.430.10">
    <property type="entry name" value="Dihydrofolate Reductase, subunit A"/>
    <property type="match status" value="1"/>
</dbReference>
<keyword evidence="3" id="KW-1185">Reference proteome</keyword>
<dbReference type="GO" id="GO:0009231">
    <property type="term" value="P:riboflavin biosynthetic process"/>
    <property type="evidence" value="ECO:0007669"/>
    <property type="project" value="InterPro"/>
</dbReference>
<dbReference type="GO" id="GO:0008703">
    <property type="term" value="F:5-amino-6-(5-phosphoribosylamino)uracil reductase activity"/>
    <property type="evidence" value="ECO:0007669"/>
    <property type="project" value="InterPro"/>
</dbReference>
<feature type="domain" description="Bacterial bifunctional deaminase-reductase C-terminal" evidence="1">
    <location>
        <begin position="4"/>
        <end position="170"/>
    </location>
</feature>
<evidence type="ECO:0000259" key="1">
    <source>
        <dbReference type="Pfam" id="PF01872"/>
    </source>
</evidence>
<dbReference type="AlphaFoldDB" id="A0A510HI75"/>
<evidence type="ECO:0000313" key="2">
    <source>
        <dbReference type="EMBL" id="BBL79671.1"/>
    </source>
</evidence>
<dbReference type="PANTHER" id="PTHR38011">
    <property type="entry name" value="DIHYDROFOLATE REDUCTASE FAMILY PROTEIN (AFU_ORTHOLOGUE AFUA_8G06820)"/>
    <property type="match status" value="1"/>
</dbReference>
<gene>
    <name evidence="2" type="ORF">RxyAA322_15250</name>
</gene>
<dbReference type="PANTHER" id="PTHR38011:SF11">
    <property type="entry name" value="2,5-DIAMINO-6-RIBOSYLAMINO-4(3H)-PYRIMIDINONE 5'-PHOSPHATE REDUCTASE"/>
    <property type="match status" value="1"/>
</dbReference>
<evidence type="ECO:0000313" key="3">
    <source>
        <dbReference type="Proteomes" id="UP000318065"/>
    </source>
</evidence>
<protein>
    <submittedName>
        <fullName evidence="2">Pyrimidine reductase</fullName>
    </submittedName>
</protein>
<dbReference type="InterPro" id="IPR002734">
    <property type="entry name" value="RibDG_C"/>
</dbReference>
<organism evidence="2 3">
    <name type="scientific">Rubrobacter xylanophilus</name>
    <dbReference type="NCBI Taxonomy" id="49319"/>
    <lineage>
        <taxon>Bacteria</taxon>
        <taxon>Bacillati</taxon>
        <taxon>Actinomycetota</taxon>
        <taxon>Rubrobacteria</taxon>
        <taxon>Rubrobacterales</taxon>
        <taxon>Rubrobacteraceae</taxon>
        <taxon>Rubrobacter</taxon>
    </lineage>
</organism>
<dbReference type="Proteomes" id="UP000318065">
    <property type="component" value="Chromosome"/>
</dbReference>
<accession>A0A510HI75</accession>
<dbReference type="InterPro" id="IPR024072">
    <property type="entry name" value="DHFR-like_dom_sf"/>
</dbReference>
<reference evidence="2" key="1">
    <citation type="journal article" date="2019" name="Microbiol. Resour. Announc.">
        <title>Complete Genome Sequence of Rubrobacter xylanophilus Strain AA3-22, Isolated from Arima Onsen in Japan.</title>
        <authorList>
            <person name="Tomariguchi N."/>
            <person name="Miyazaki K."/>
        </authorList>
    </citation>
    <scope>NUCLEOTIDE SEQUENCE [LARGE SCALE GENOMIC DNA]</scope>
    <source>
        <strain evidence="2">AA3-22</strain>
    </source>
</reference>
<dbReference type="OrthoDB" id="7342392at2"/>
<name>A0A510HI75_9ACTN</name>
<dbReference type="Pfam" id="PF01872">
    <property type="entry name" value="RibD_C"/>
    <property type="match status" value="1"/>
</dbReference>
<proteinExistence type="predicted"/>